<dbReference type="EMBL" id="BLXT01002455">
    <property type="protein sequence ID" value="GFN94449.1"/>
    <property type="molecule type" value="Genomic_DNA"/>
</dbReference>
<accession>A0AAV3ZIQ5</accession>
<reference evidence="2 3" key="1">
    <citation type="journal article" date="2021" name="Elife">
        <title>Chloroplast acquisition without the gene transfer in kleptoplastic sea slugs, Plakobranchus ocellatus.</title>
        <authorList>
            <person name="Maeda T."/>
            <person name="Takahashi S."/>
            <person name="Yoshida T."/>
            <person name="Shimamura S."/>
            <person name="Takaki Y."/>
            <person name="Nagai Y."/>
            <person name="Toyoda A."/>
            <person name="Suzuki Y."/>
            <person name="Arimoto A."/>
            <person name="Ishii H."/>
            <person name="Satoh N."/>
            <person name="Nishiyama T."/>
            <person name="Hasebe M."/>
            <person name="Maruyama T."/>
            <person name="Minagawa J."/>
            <person name="Obokata J."/>
            <person name="Shigenobu S."/>
        </authorList>
    </citation>
    <scope>NUCLEOTIDE SEQUENCE [LARGE SCALE GENOMIC DNA]</scope>
</reference>
<name>A0AAV3ZIQ5_9GAST</name>
<feature type="compositionally biased region" description="Basic residues" evidence="1">
    <location>
        <begin position="171"/>
        <end position="190"/>
    </location>
</feature>
<dbReference type="Proteomes" id="UP000735302">
    <property type="component" value="Unassembled WGS sequence"/>
</dbReference>
<gene>
    <name evidence="2" type="ORF">PoB_002095500</name>
</gene>
<evidence type="ECO:0000313" key="3">
    <source>
        <dbReference type="Proteomes" id="UP000735302"/>
    </source>
</evidence>
<feature type="compositionally biased region" description="Basic residues" evidence="1">
    <location>
        <begin position="247"/>
        <end position="259"/>
    </location>
</feature>
<feature type="region of interest" description="Disordered" evidence="1">
    <location>
        <begin position="143"/>
        <end position="280"/>
    </location>
</feature>
<keyword evidence="3" id="KW-1185">Reference proteome</keyword>
<dbReference type="AlphaFoldDB" id="A0AAV3ZIQ5"/>
<sequence>MGIEAQDQWRIQYHKKSRARSYRRKPNNIVKSFYVNNLSSYSYINPEKPSHSYNLRSLAHNNSTINNPVIHGNMDPNISLGDIVTLLSEKSGARGLTVREIRNLLIQKFKISSQITEAQVREVLKRGIRKRRIKKIIDEETYGRRRHHDEKSDSGKSETSHTSRERESKHCGKRRKSSSASHKERHNRSRNRSESKHSRISHNRNGSKKRVSKWLQADHRMRRFTDRSRSRSRGGRRRETAEVTDRWRRRRSREHKHACPSHTKQDSHRSFGRPDLTRCQ</sequence>
<proteinExistence type="predicted"/>
<organism evidence="2 3">
    <name type="scientific">Plakobranchus ocellatus</name>
    <dbReference type="NCBI Taxonomy" id="259542"/>
    <lineage>
        <taxon>Eukaryota</taxon>
        <taxon>Metazoa</taxon>
        <taxon>Spiralia</taxon>
        <taxon>Lophotrochozoa</taxon>
        <taxon>Mollusca</taxon>
        <taxon>Gastropoda</taxon>
        <taxon>Heterobranchia</taxon>
        <taxon>Euthyneura</taxon>
        <taxon>Panpulmonata</taxon>
        <taxon>Sacoglossa</taxon>
        <taxon>Placobranchoidea</taxon>
        <taxon>Plakobranchidae</taxon>
        <taxon>Plakobranchus</taxon>
    </lineage>
</organism>
<evidence type="ECO:0000256" key="1">
    <source>
        <dbReference type="SAM" id="MobiDB-lite"/>
    </source>
</evidence>
<feature type="compositionally biased region" description="Basic and acidic residues" evidence="1">
    <location>
        <begin position="216"/>
        <end position="229"/>
    </location>
</feature>
<feature type="compositionally biased region" description="Basic and acidic residues" evidence="1">
    <location>
        <begin position="143"/>
        <end position="170"/>
    </location>
</feature>
<evidence type="ECO:0000313" key="2">
    <source>
        <dbReference type="EMBL" id="GFN94449.1"/>
    </source>
</evidence>
<protein>
    <submittedName>
        <fullName evidence="2">Uncharacterized protein</fullName>
    </submittedName>
</protein>
<feature type="compositionally biased region" description="Basic residues" evidence="1">
    <location>
        <begin position="198"/>
        <end position="212"/>
    </location>
</feature>
<comment type="caution">
    <text evidence="2">The sequence shown here is derived from an EMBL/GenBank/DDBJ whole genome shotgun (WGS) entry which is preliminary data.</text>
</comment>
<feature type="compositionally biased region" description="Basic and acidic residues" evidence="1">
    <location>
        <begin position="237"/>
        <end position="246"/>
    </location>
</feature>